<proteinExistence type="predicted"/>
<dbReference type="InterPro" id="IPR009057">
    <property type="entry name" value="Homeodomain-like_sf"/>
</dbReference>
<organism evidence="6 7">
    <name type="scientific">Enterovirga aerilata</name>
    <dbReference type="NCBI Taxonomy" id="2730920"/>
    <lineage>
        <taxon>Bacteria</taxon>
        <taxon>Pseudomonadati</taxon>
        <taxon>Pseudomonadota</taxon>
        <taxon>Alphaproteobacteria</taxon>
        <taxon>Hyphomicrobiales</taxon>
        <taxon>Methylobacteriaceae</taxon>
        <taxon>Enterovirga</taxon>
    </lineage>
</organism>
<dbReference type="PRINTS" id="PR00455">
    <property type="entry name" value="HTHTETR"/>
</dbReference>
<dbReference type="InterPro" id="IPR050109">
    <property type="entry name" value="HTH-type_TetR-like_transc_reg"/>
</dbReference>
<sequence length="210" mass="23045">MAERASRTVSAASIRNPVGRDGILDVAARLFREQGYGPVSLRKVAEAAGIKAGSIYYHFGSKDEIVVAILDAGIRAVHEKMRQAVLGHPDGAAAAAILRAAIRAHLRALLDVSDYSSANVRIFGQVPQSVRDANLPKRRAYEAEWDNLLTRLQKDGALRRNVDIRRLRLMLIGALNATLEWFDPERGSVEALASAYADVFLNGMLEQREV</sequence>
<evidence type="ECO:0000256" key="3">
    <source>
        <dbReference type="ARBA" id="ARBA00023163"/>
    </source>
</evidence>
<dbReference type="EMBL" id="JABEPP010000004">
    <property type="protein sequence ID" value="NNM73741.1"/>
    <property type="molecule type" value="Genomic_DNA"/>
</dbReference>
<dbReference type="Gene3D" id="1.10.10.60">
    <property type="entry name" value="Homeodomain-like"/>
    <property type="match status" value="1"/>
</dbReference>
<dbReference type="AlphaFoldDB" id="A0A849I8V4"/>
<dbReference type="InterPro" id="IPR001647">
    <property type="entry name" value="HTH_TetR"/>
</dbReference>
<reference evidence="6 7" key="1">
    <citation type="submission" date="2020-04" db="EMBL/GenBank/DDBJ databases">
        <title>Enterovirga sp. isolate from soil.</title>
        <authorList>
            <person name="Chea S."/>
            <person name="Kim D.-U."/>
        </authorList>
    </citation>
    <scope>NUCLEOTIDE SEQUENCE [LARGE SCALE GENOMIC DNA]</scope>
    <source>
        <strain evidence="6 7">DB1703</strain>
    </source>
</reference>
<protein>
    <submittedName>
        <fullName evidence="6">TetR/AcrR family transcriptional regulator</fullName>
    </submittedName>
</protein>
<evidence type="ECO:0000256" key="4">
    <source>
        <dbReference type="PROSITE-ProRule" id="PRU00335"/>
    </source>
</evidence>
<evidence type="ECO:0000256" key="1">
    <source>
        <dbReference type="ARBA" id="ARBA00023015"/>
    </source>
</evidence>
<comment type="caution">
    <text evidence="6">The sequence shown here is derived from an EMBL/GenBank/DDBJ whole genome shotgun (WGS) entry which is preliminary data.</text>
</comment>
<dbReference type="Pfam" id="PF17932">
    <property type="entry name" value="TetR_C_24"/>
    <property type="match status" value="1"/>
</dbReference>
<keyword evidence="2 4" id="KW-0238">DNA-binding</keyword>
<dbReference type="PROSITE" id="PS50977">
    <property type="entry name" value="HTH_TETR_2"/>
    <property type="match status" value="1"/>
</dbReference>
<dbReference type="InterPro" id="IPR041490">
    <property type="entry name" value="KstR2_TetR_C"/>
</dbReference>
<dbReference type="SUPFAM" id="SSF46689">
    <property type="entry name" value="Homeodomain-like"/>
    <property type="match status" value="1"/>
</dbReference>
<dbReference type="Proteomes" id="UP000564885">
    <property type="component" value="Unassembled WGS sequence"/>
</dbReference>
<gene>
    <name evidence="6" type="ORF">HJG44_15245</name>
</gene>
<feature type="domain" description="HTH tetR-type" evidence="5">
    <location>
        <begin position="17"/>
        <end position="77"/>
    </location>
</feature>
<dbReference type="SUPFAM" id="SSF48498">
    <property type="entry name" value="Tetracyclin repressor-like, C-terminal domain"/>
    <property type="match status" value="1"/>
</dbReference>
<feature type="DNA-binding region" description="H-T-H motif" evidence="4">
    <location>
        <begin position="40"/>
        <end position="59"/>
    </location>
</feature>
<dbReference type="Pfam" id="PF00440">
    <property type="entry name" value="TetR_N"/>
    <property type="match status" value="1"/>
</dbReference>
<keyword evidence="3" id="KW-0804">Transcription</keyword>
<keyword evidence="7" id="KW-1185">Reference proteome</keyword>
<dbReference type="InterPro" id="IPR036271">
    <property type="entry name" value="Tet_transcr_reg_TetR-rel_C_sf"/>
</dbReference>
<evidence type="ECO:0000313" key="7">
    <source>
        <dbReference type="Proteomes" id="UP000564885"/>
    </source>
</evidence>
<evidence type="ECO:0000313" key="6">
    <source>
        <dbReference type="EMBL" id="NNM73741.1"/>
    </source>
</evidence>
<dbReference type="Gene3D" id="1.10.357.10">
    <property type="entry name" value="Tetracycline Repressor, domain 2"/>
    <property type="match status" value="1"/>
</dbReference>
<evidence type="ECO:0000256" key="2">
    <source>
        <dbReference type="ARBA" id="ARBA00023125"/>
    </source>
</evidence>
<keyword evidence="1" id="KW-0805">Transcription regulation</keyword>
<dbReference type="PANTHER" id="PTHR30055">
    <property type="entry name" value="HTH-TYPE TRANSCRIPTIONAL REGULATOR RUTR"/>
    <property type="match status" value="1"/>
</dbReference>
<dbReference type="PANTHER" id="PTHR30055:SF234">
    <property type="entry name" value="HTH-TYPE TRANSCRIPTIONAL REGULATOR BETI"/>
    <property type="match status" value="1"/>
</dbReference>
<accession>A0A849I8V4</accession>
<dbReference type="GO" id="GO:0003700">
    <property type="term" value="F:DNA-binding transcription factor activity"/>
    <property type="evidence" value="ECO:0007669"/>
    <property type="project" value="TreeGrafter"/>
</dbReference>
<name>A0A849I8V4_9HYPH</name>
<dbReference type="GO" id="GO:0000976">
    <property type="term" value="F:transcription cis-regulatory region binding"/>
    <property type="evidence" value="ECO:0007669"/>
    <property type="project" value="TreeGrafter"/>
</dbReference>
<evidence type="ECO:0000259" key="5">
    <source>
        <dbReference type="PROSITE" id="PS50977"/>
    </source>
</evidence>